<dbReference type="Proteomes" id="UP000001646">
    <property type="component" value="Chromosome 6"/>
</dbReference>
<dbReference type="HOGENOM" id="CLU_009579_8_3_1"/>
<dbReference type="STRING" id="28377.ENSACAP00000000733"/>
<dbReference type="PANTHER" id="PTHR10489">
    <property type="entry name" value="CELL ADHESION MOLECULE"/>
    <property type="match status" value="1"/>
</dbReference>
<dbReference type="InterPro" id="IPR000355">
    <property type="entry name" value="Chemokine_rcpt"/>
</dbReference>
<feature type="transmembrane region" description="Helical" evidence="11">
    <location>
        <begin position="65"/>
        <end position="88"/>
    </location>
</feature>
<evidence type="ECO:0000256" key="3">
    <source>
        <dbReference type="ARBA" id="ARBA00022692"/>
    </source>
</evidence>
<keyword evidence="3 10" id="KW-0812">Transmembrane</keyword>
<dbReference type="PANTHER" id="PTHR10489:SF733">
    <property type="entry name" value="ATYPICAL CHEMOKINE RECEPTOR 4"/>
    <property type="match status" value="1"/>
</dbReference>
<dbReference type="Pfam" id="PF00001">
    <property type="entry name" value="7tm_1"/>
    <property type="match status" value="1"/>
</dbReference>
<dbReference type="AlphaFoldDB" id="G1K8T0"/>
<keyword evidence="5 10" id="KW-0297">G-protein coupled receptor</keyword>
<gene>
    <name evidence="13" type="primary">ACKR4</name>
</gene>
<reference evidence="13" key="3">
    <citation type="submission" date="2025-09" db="UniProtKB">
        <authorList>
            <consortium name="Ensembl"/>
        </authorList>
    </citation>
    <scope>IDENTIFICATION</scope>
</reference>
<evidence type="ECO:0000256" key="9">
    <source>
        <dbReference type="ARBA" id="ARBA00023224"/>
    </source>
</evidence>
<keyword evidence="7 10" id="KW-0675">Receptor</keyword>
<evidence type="ECO:0000256" key="7">
    <source>
        <dbReference type="ARBA" id="ARBA00023170"/>
    </source>
</evidence>
<dbReference type="InParanoid" id="G1K8T0"/>
<feature type="transmembrane region" description="Helical" evidence="11">
    <location>
        <begin position="175"/>
        <end position="194"/>
    </location>
</feature>
<keyword evidence="8" id="KW-0325">Glycoprotein</keyword>
<dbReference type="InterPro" id="IPR000276">
    <property type="entry name" value="GPCR_Rhodpsn"/>
</dbReference>
<evidence type="ECO:0000313" key="14">
    <source>
        <dbReference type="Proteomes" id="UP000001646"/>
    </source>
</evidence>
<dbReference type="PROSITE" id="PS00237">
    <property type="entry name" value="G_PROTEIN_RECEP_F1_1"/>
    <property type="match status" value="1"/>
</dbReference>
<evidence type="ECO:0000256" key="6">
    <source>
        <dbReference type="ARBA" id="ARBA00023136"/>
    </source>
</evidence>
<evidence type="ECO:0000256" key="11">
    <source>
        <dbReference type="SAM" id="Phobius"/>
    </source>
</evidence>
<dbReference type="GO" id="GO:0019722">
    <property type="term" value="P:calcium-mediated signaling"/>
    <property type="evidence" value="ECO:0000318"/>
    <property type="project" value="GO_Central"/>
</dbReference>
<keyword evidence="2" id="KW-1003">Cell membrane</keyword>
<comment type="subcellular location">
    <subcellularLocation>
        <location evidence="1">Cell membrane</location>
        <topology evidence="1">Multi-pass membrane protein</topology>
    </subcellularLocation>
</comment>
<keyword evidence="9 10" id="KW-0807">Transducer</keyword>
<feature type="domain" description="G-protein coupled receptors family 1 profile" evidence="12">
    <location>
        <begin position="77"/>
        <end position="325"/>
    </location>
</feature>
<dbReference type="GO" id="GO:0009897">
    <property type="term" value="C:external side of plasma membrane"/>
    <property type="evidence" value="ECO:0000318"/>
    <property type="project" value="GO_Central"/>
</dbReference>
<feature type="transmembrane region" description="Helical" evidence="11">
    <location>
        <begin position="97"/>
        <end position="116"/>
    </location>
</feature>
<dbReference type="SUPFAM" id="SSF81321">
    <property type="entry name" value="Family A G protein-coupled receptor-like"/>
    <property type="match status" value="1"/>
</dbReference>
<dbReference type="GO" id="GO:0007204">
    <property type="term" value="P:positive regulation of cytosolic calcium ion concentration"/>
    <property type="evidence" value="ECO:0000318"/>
    <property type="project" value="GO_Central"/>
</dbReference>
<feature type="transmembrane region" description="Helical" evidence="11">
    <location>
        <begin position="261"/>
        <end position="278"/>
    </location>
</feature>
<organism evidence="13 14">
    <name type="scientific">Anolis carolinensis</name>
    <name type="common">Green anole</name>
    <name type="synonym">American chameleon</name>
    <dbReference type="NCBI Taxonomy" id="28377"/>
    <lineage>
        <taxon>Eukaryota</taxon>
        <taxon>Metazoa</taxon>
        <taxon>Chordata</taxon>
        <taxon>Craniata</taxon>
        <taxon>Vertebrata</taxon>
        <taxon>Euteleostomi</taxon>
        <taxon>Lepidosauria</taxon>
        <taxon>Squamata</taxon>
        <taxon>Bifurcata</taxon>
        <taxon>Unidentata</taxon>
        <taxon>Episquamata</taxon>
        <taxon>Toxicofera</taxon>
        <taxon>Iguania</taxon>
        <taxon>Dactyloidae</taxon>
        <taxon>Anolis</taxon>
    </lineage>
</organism>
<proteinExistence type="inferred from homology"/>
<dbReference type="Bgee" id="ENSACAG00000000845">
    <property type="expression patterns" value="Expressed in lung and 8 other cell types or tissues"/>
</dbReference>
<dbReference type="Ensembl" id="ENSACAT00000000757.3">
    <property type="protein sequence ID" value="ENSACAP00000000733.3"/>
    <property type="gene ID" value="ENSACAG00000000845.3"/>
</dbReference>
<feature type="transmembrane region" description="Helical" evidence="11">
    <location>
        <begin position="136"/>
        <end position="154"/>
    </location>
</feature>
<feature type="transmembrane region" description="Helical" evidence="11">
    <location>
        <begin position="231"/>
        <end position="249"/>
    </location>
</feature>
<evidence type="ECO:0000259" key="12">
    <source>
        <dbReference type="PROSITE" id="PS50262"/>
    </source>
</evidence>
<dbReference type="InterPro" id="IPR050119">
    <property type="entry name" value="CCR1-9-like"/>
</dbReference>
<dbReference type="InterPro" id="IPR005383">
    <property type="entry name" value="ACKR4"/>
</dbReference>
<dbReference type="eggNOG" id="KOG3656">
    <property type="taxonomic scope" value="Eukaryota"/>
</dbReference>
<accession>G1K8T0</accession>
<reference evidence="13" key="2">
    <citation type="submission" date="2025-08" db="UniProtKB">
        <authorList>
            <consortium name="Ensembl"/>
        </authorList>
    </citation>
    <scope>IDENTIFICATION</scope>
</reference>
<dbReference type="GO" id="GO:0016493">
    <property type="term" value="F:C-C chemokine receptor activity"/>
    <property type="evidence" value="ECO:0000318"/>
    <property type="project" value="GO_Central"/>
</dbReference>
<feature type="transmembrane region" description="Helical" evidence="11">
    <location>
        <begin position="313"/>
        <end position="332"/>
    </location>
</feature>
<evidence type="ECO:0000256" key="4">
    <source>
        <dbReference type="ARBA" id="ARBA00022989"/>
    </source>
</evidence>
<dbReference type="Gene3D" id="1.20.1070.10">
    <property type="entry name" value="Rhodopsin 7-helix transmembrane proteins"/>
    <property type="match status" value="1"/>
</dbReference>
<evidence type="ECO:0000256" key="5">
    <source>
        <dbReference type="ARBA" id="ARBA00023040"/>
    </source>
</evidence>
<evidence type="ECO:0000313" key="13">
    <source>
        <dbReference type="Ensembl" id="ENSACAP00000000733.3"/>
    </source>
</evidence>
<dbReference type="GO" id="GO:0060326">
    <property type="term" value="P:cell chemotaxis"/>
    <property type="evidence" value="ECO:0000318"/>
    <property type="project" value="GO_Central"/>
</dbReference>
<dbReference type="PRINTS" id="PR00237">
    <property type="entry name" value="GPCRRHODOPSN"/>
</dbReference>
<evidence type="ECO:0000256" key="8">
    <source>
        <dbReference type="ARBA" id="ARBA00023180"/>
    </source>
</evidence>
<dbReference type="GO" id="GO:0005044">
    <property type="term" value="F:scavenger receptor activity"/>
    <property type="evidence" value="ECO:0007669"/>
    <property type="project" value="InterPro"/>
</dbReference>
<dbReference type="GeneTree" id="ENSGT01030000234667"/>
<name>G1K8T0_ANOCA</name>
<dbReference type="PRINTS" id="PR00657">
    <property type="entry name" value="CCCHEMOKINER"/>
</dbReference>
<evidence type="ECO:0000256" key="1">
    <source>
        <dbReference type="ARBA" id="ARBA00004651"/>
    </source>
</evidence>
<dbReference type="FunFam" id="1.20.1070.10:FF:000035">
    <property type="entry name" value="C-C chemokine receptor type 6"/>
    <property type="match status" value="1"/>
</dbReference>
<dbReference type="GO" id="GO:0006955">
    <property type="term" value="P:immune response"/>
    <property type="evidence" value="ECO:0000318"/>
    <property type="project" value="GO_Central"/>
</dbReference>
<evidence type="ECO:0000256" key="2">
    <source>
        <dbReference type="ARBA" id="ARBA00022475"/>
    </source>
</evidence>
<keyword evidence="6 11" id="KW-0472">Membrane</keyword>
<dbReference type="PRINTS" id="PR01558">
    <property type="entry name" value="CHEMOKINER11"/>
</dbReference>
<protein>
    <submittedName>
        <fullName evidence="13">Atypical chemokine receptor 4</fullName>
    </submittedName>
</protein>
<keyword evidence="14" id="KW-1185">Reference proteome</keyword>
<evidence type="ECO:0000256" key="10">
    <source>
        <dbReference type="RuleBase" id="RU000688"/>
    </source>
</evidence>
<reference evidence="13 14" key="1">
    <citation type="submission" date="2009-12" db="EMBL/GenBank/DDBJ databases">
        <title>The Genome Sequence of Anolis carolinensis (Green Anole Lizard).</title>
        <authorList>
            <consortium name="The Genome Sequencing Platform"/>
            <person name="Di Palma F."/>
            <person name="Alfoldi J."/>
            <person name="Heiman D."/>
            <person name="Young S."/>
            <person name="Grabherr M."/>
            <person name="Johnson J."/>
            <person name="Lander E.S."/>
            <person name="Lindblad-Toh K."/>
        </authorList>
    </citation>
    <scope>NUCLEOTIDE SEQUENCE [LARGE SCALE GENOMIC DNA]</scope>
    <source>
        <strain evidence="13 14">JBL SC #1</strain>
    </source>
</reference>
<dbReference type="PROSITE" id="PS50262">
    <property type="entry name" value="G_PROTEIN_RECEP_F1_2"/>
    <property type="match status" value="1"/>
</dbReference>
<sequence>MFHNINDSDLLYHLPASSMESATNPSELYYDSYYDESNATVDYALHEMPCLKEEVRTFNKSFLPAFYSIAFLIGLPGNSLVIAIYAYIKKLKTRTDVYIMHLAIADLLLLFTLPFWATNAVHGWVFGNPLCKITTAIYTMTFSVSMQFLAWISVDRYNAIVKSPSQQRTTKLCSKICFFVWMAGTFLCLPDLIFNQVKEFHGKIACVSTFPESLSKIIKVTIEVGEMALCFVLPFFIMLTCYSAVARALFKSPSVKKTQPLKVLAAVVSVFIVTQLPYNVIKLWRAIDIIYPLITNCKASKAMDVAFEVTNSIALFHSCLNPLLYFFMGASLKMHMVKLAKRYGYWRRQQNIPPEEIPMDYEESAEQTSSLII</sequence>
<dbReference type="InterPro" id="IPR017452">
    <property type="entry name" value="GPCR_Rhodpsn_7TM"/>
</dbReference>
<keyword evidence="4 11" id="KW-1133">Transmembrane helix</keyword>
<comment type="similarity">
    <text evidence="10">Belongs to the G-protein coupled receptor 1 family.</text>
</comment>
<dbReference type="GO" id="GO:0019957">
    <property type="term" value="F:C-C chemokine binding"/>
    <property type="evidence" value="ECO:0000318"/>
    <property type="project" value="GO_Central"/>
</dbReference>